<accession>A0A5B2VDG2</accession>
<evidence type="ECO:0000313" key="2">
    <source>
        <dbReference type="Proteomes" id="UP000323142"/>
    </source>
</evidence>
<dbReference type="Proteomes" id="UP000323142">
    <property type="component" value="Unassembled WGS sequence"/>
</dbReference>
<organism evidence="1 2">
    <name type="scientific">Salinarimonas soli</name>
    <dbReference type="NCBI Taxonomy" id="1638099"/>
    <lineage>
        <taxon>Bacteria</taxon>
        <taxon>Pseudomonadati</taxon>
        <taxon>Pseudomonadota</taxon>
        <taxon>Alphaproteobacteria</taxon>
        <taxon>Hyphomicrobiales</taxon>
        <taxon>Salinarimonadaceae</taxon>
        <taxon>Salinarimonas</taxon>
    </lineage>
</organism>
<dbReference type="AlphaFoldDB" id="A0A5B2VDG2"/>
<reference evidence="1 2" key="2">
    <citation type="submission" date="2019-09" db="EMBL/GenBank/DDBJ databases">
        <authorList>
            <person name="Jin C."/>
        </authorList>
    </citation>
    <scope>NUCLEOTIDE SEQUENCE [LARGE SCALE GENOMIC DNA]</scope>
    <source>
        <strain evidence="1 2">BN140002</strain>
    </source>
</reference>
<reference evidence="1 2" key="1">
    <citation type="submission" date="2019-09" db="EMBL/GenBank/DDBJ databases">
        <title>Salinarimonas rosea gen. nov., sp. nov., a new member of the a-2 subgroup of the Proteobacteria.</title>
        <authorList>
            <person name="Liu J."/>
        </authorList>
    </citation>
    <scope>NUCLEOTIDE SEQUENCE [LARGE SCALE GENOMIC DNA]</scope>
    <source>
        <strain evidence="1 2">BN140002</strain>
    </source>
</reference>
<sequence length="103" mass="11956">MNRIVRTRYPVEQLPKDLRDSLDPSRPATVIVEQPTEAEPVSNGLGGTYADLIEQFRSVRERLETERRERPLIRLAEPEGRLRKVHGDGREVVDHIRAMRDDE</sequence>
<keyword evidence="2" id="KW-1185">Reference proteome</keyword>
<dbReference type="OrthoDB" id="7875908at2"/>
<evidence type="ECO:0000313" key="1">
    <source>
        <dbReference type="EMBL" id="KAA2236379.1"/>
    </source>
</evidence>
<dbReference type="RefSeq" id="WP_149818804.1">
    <property type="nucleotide sequence ID" value="NZ_VUOA01000027.1"/>
</dbReference>
<name>A0A5B2VDG2_9HYPH</name>
<comment type="caution">
    <text evidence="1">The sequence shown here is derived from an EMBL/GenBank/DDBJ whole genome shotgun (WGS) entry which is preliminary data.</text>
</comment>
<proteinExistence type="predicted"/>
<dbReference type="EMBL" id="VUOA01000027">
    <property type="protein sequence ID" value="KAA2236379.1"/>
    <property type="molecule type" value="Genomic_DNA"/>
</dbReference>
<gene>
    <name evidence="1" type="ORF">F0L46_14650</name>
</gene>
<protein>
    <submittedName>
        <fullName evidence="1">Uncharacterized protein</fullName>
    </submittedName>
</protein>